<dbReference type="Proteomes" id="UP001152964">
    <property type="component" value="Chromosome 8"/>
</dbReference>
<accession>A0ABN8VXU8</accession>
<evidence type="ECO:0000313" key="1">
    <source>
        <dbReference type="EMBL" id="CAI2033910.1"/>
    </source>
</evidence>
<dbReference type="PANTHER" id="PTHR28037:SF1">
    <property type="entry name" value="ALCOHOL O-ACETYLTRANSFERASE 1-RELATED"/>
    <property type="match status" value="1"/>
</dbReference>
<evidence type="ECO:0000313" key="2">
    <source>
        <dbReference type="Proteomes" id="UP001152964"/>
    </source>
</evidence>
<gene>
    <name evidence="1" type="primary">U6500H04000</name>
    <name evidence="1" type="ORF">SEUBUCD650_0H04000</name>
</gene>
<reference evidence="1" key="1">
    <citation type="submission" date="2022-08" db="EMBL/GenBank/DDBJ databases">
        <authorList>
            <person name="Byrne P K."/>
        </authorList>
    </citation>
    <scope>NUCLEOTIDE SEQUENCE</scope>
    <source>
        <strain evidence="1">UCD650</strain>
    </source>
</reference>
<evidence type="ECO:0008006" key="3">
    <source>
        <dbReference type="Google" id="ProtNLM"/>
    </source>
</evidence>
<keyword evidence="2" id="KW-1185">Reference proteome</keyword>
<protein>
    <recommendedName>
        <fullName evidence="3">ATF1-like protein</fullName>
    </recommendedName>
</protein>
<dbReference type="InterPro" id="IPR010828">
    <property type="entry name" value="Atf2/Sli1-like"/>
</dbReference>
<dbReference type="EMBL" id="OX291498">
    <property type="protein sequence ID" value="CAI2033910.1"/>
    <property type="molecule type" value="Genomic_DNA"/>
</dbReference>
<dbReference type="InterPro" id="IPR052058">
    <property type="entry name" value="Alcohol_O-acetyltransferase"/>
</dbReference>
<sequence length="545" mass="63247">METEESQFSSITKIINPKTLMNTYSEKTSLVQDECLVKMIQNGHSRRMGSVEDLYAALNRQKLYRNFSTYSELNDYCTKDQLALALRNICLKNPTLLHIVLPARWPDHEKYYLSSEYYSQPRPKHDYISVLPELKLDGVILNEQPEHNALMKQILEEFANSNGSYTAKIFKLTTALTIPYTGPTSPTWRLICLPEEDDTNKWKKFIFVSNHCMCDGRSSIHFFQDLRDELNNIKTLPKKLDYIFEYEKDYQLLRKLPEPIENMIDFRPPYLFIPKSLLSGFIYSHLRFSSKGVCTRMDEIEKSDEIVTEIINISPSEFQKIRTKIKLNIPGKCTITPFLEVCWFVTLHKWGKFFKPLKFEWLTDVFIPADCRSLLPEDEEVRAMYRYGANVGFVDFTPWISKFNMNDSKENFWPLIAHYHEVISGAIKDKKHLNGLGFNIQSLVQKYVNIDKVMRDRALGKSRGGTLLSNVGMFHQSEETEHKYRIRDLAFGQFQGSWHQAFSLGVSSTNVKGMNILISSTKNVVGSQELLEELCAMYKALLLNP</sequence>
<organism evidence="1 2">
    <name type="scientific">Saccharomyces eubayanus</name>
    <name type="common">Yeast</name>
    <dbReference type="NCBI Taxonomy" id="1080349"/>
    <lineage>
        <taxon>Eukaryota</taxon>
        <taxon>Fungi</taxon>
        <taxon>Dikarya</taxon>
        <taxon>Ascomycota</taxon>
        <taxon>Saccharomycotina</taxon>
        <taxon>Saccharomycetes</taxon>
        <taxon>Saccharomycetales</taxon>
        <taxon>Saccharomycetaceae</taxon>
        <taxon>Saccharomyces</taxon>
    </lineage>
</organism>
<proteinExistence type="predicted"/>
<dbReference type="PANTHER" id="PTHR28037">
    <property type="entry name" value="ALCOHOL O-ACETYLTRANSFERASE 1-RELATED"/>
    <property type="match status" value="1"/>
</dbReference>
<dbReference type="Pfam" id="PF07247">
    <property type="entry name" value="AATase"/>
    <property type="match status" value="1"/>
</dbReference>
<name>A0ABN8VXU8_SACEU</name>